<dbReference type="AlphaFoldDB" id="G3Q737"/>
<protein>
    <submittedName>
        <fullName evidence="1">Uncharacterized protein</fullName>
    </submittedName>
</protein>
<dbReference type="Ensembl" id="ENSGACT00000025747.1">
    <property type="protein sequence ID" value="ENSGACP00000025697.1"/>
    <property type="gene ID" value="ENSGACG00000019440.1"/>
</dbReference>
<reference evidence="1" key="1">
    <citation type="submission" date="2006-01" db="EMBL/GenBank/DDBJ databases">
        <authorList>
            <person name="Lindblad-Toh K."/>
            <person name="Mauceli E."/>
            <person name="Grabherr M."/>
            <person name="Chang J.L."/>
            <person name="Lander E.S."/>
        </authorList>
    </citation>
    <scope>NUCLEOTIDE SEQUENCE [LARGE SCALE GENOMIC DNA]</scope>
</reference>
<sequence>LYGFFFADDFDNAHYQVFFGLLQPVCYLIGHSILRVVLCDLIPALDVHFRHGAQSFFRWPLPFGISSCPFLTVTALHVILQLGVQHAHLSPIIRLSLQLPLLLHYLTGQDKVIRLHTSAGHTHFPLHAKYAQLGSNGILTLLLDHGAPNVVHLAASLRGGDGHADRLGLAGAGGPLGDARYFLPLSSPKSRLLVRRVGVAVAGLHRPTGGAVGGGRMLGSGSVMEGLAAKSWRNLGSNWSRGGSHLGVRAGNLPIFKITFH</sequence>
<proteinExistence type="predicted"/>
<organism evidence="1">
    <name type="scientific">Gasterosteus aculeatus</name>
    <name type="common">Three-spined stickleback</name>
    <dbReference type="NCBI Taxonomy" id="69293"/>
    <lineage>
        <taxon>Eukaryota</taxon>
        <taxon>Metazoa</taxon>
        <taxon>Chordata</taxon>
        <taxon>Craniata</taxon>
        <taxon>Vertebrata</taxon>
        <taxon>Euteleostomi</taxon>
        <taxon>Actinopterygii</taxon>
        <taxon>Neopterygii</taxon>
        <taxon>Teleostei</taxon>
        <taxon>Neoteleostei</taxon>
        <taxon>Acanthomorphata</taxon>
        <taxon>Eupercaria</taxon>
        <taxon>Perciformes</taxon>
        <taxon>Cottioidei</taxon>
        <taxon>Gasterosteales</taxon>
        <taxon>Gasterosteidae</taxon>
        <taxon>Gasterosteus</taxon>
    </lineage>
</organism>
<evidence type="ECO:0000313" key="1">
    <source>
        <dbReference type="Ensembl" id="ENSGACP00000025697.1"/>
    </source>
</evidence>
<name>G3Q737_GASAC</name>
<accession>G3Q737</accession>
<reference evidence="1" key="2">
    <citation type="submission" date="2024-04" db="UniProtKB">
        <authorList>
            <consortium name="Ensembl"/>
        </authorList>
    </citation>
    <scope>IDENTIFICATION</scope>
</reference>
<dbReference type="InParanoid" id="G3Q737"/>
<dbReference type="eggNOG" id="ENOG502SUCA">
    <property type="taxonomic scope" value="Eukaryota"/>
</dbReference>